<keyword evidence="4" id="KW-0378">Hydrolase</keyword>
<evidence type="ECO:0000256" key="7">
    <source>
        <dbReference type="ARBA" id="ARBA00031934"/>
    </source>
</evidence>
<keyword evidence="3 8" id="KW-0732">Signal</keyword>
<evidence type="ECO:0000256" key="2">
    <source>
        <dbReference type="ARBA" id="ARBA00014212"/>
    </source>
</evidence>
<name>A0ABQ8K272_9APHY</name>
<dbReference type="Pfam" id="PF02089">
    <property type="entry name" value="Palm_thioest"/>
    <property type="match status" value="1"/>
</dbReference>
<dbReference type="Gene3D" id="3.40.50.1820">
    <property type="entry name" value="alpha/beta hydrolase"/>
    <property type="match status" value="1"/>
</dbReference>
<comment type="caution">
    <text evidence="9">The sequence shown here is derived from an EMBL/GenBank/DDBJ whole genome shotgun (WGS) entry which is preliminary data.</text>
</comment>
<proteinExistence type="predicted"/>
<evidence type="ECO:0000313" key="9">
    <source>
        <dbReference type="EMBL" id="KAH9830833.1"/>
    </source>
</evidence>
<evidence type="ECO:0000256" key="1">
    <source>
        <dbReference type="ARBA" id="ARBA00012423"/>
    </source>
</evidence>
<feature type="chain" id="PRO_5045238937" description="Palmitoyl-protein thioesterase 1" evidence="8">
    <location>
        <begin position="22"/>
        <end position="374"/>
    </location>
</feature>
<dbReference type="GeneID" id="72005780"/>
<feature type="signal peptide" evidence="8">
    <location>
        <begin position="1"/>
        <end position="21"/>
    </location>
</feature>
<dbReference type="SUPFAM" id="SSF53474">
    <property type="entry name" value="alpha/beta-Hydrolases"/>
    <property type="match status" value="1"/>
</dbReference>
<dbReference type="InterPro" id="IPR002472">
    <property type="entry name" value="Palm_thioest"/>
</dbReference>
<evidence type="ECO:0000256" key="6">
    <source>
        <dbReference type="ARBA" id="ARBA00023180"/>
    </source>
</evidence>
<evidence type="ECO:0000256" key="5">
    <source>
        <dbReference type="ARBA" id="ARBA00023157"/>
    </source>
</evidence>
<evidence type="ECO:0000256" key="4">
    <source>
        <dbReference type="ARBA" id="ARBA00022801"/>
    </source>
</evidence>
<evidence type="ECO:0000256" key="3">
    <source>
        <dbReference type="ARBA" id="ARBA00022729"/>
    </source>
</evidence>
<sequence length="374" mass="41373">MIVLRELLLLSLSAFLPLAACSPAHLLVPSHDLSQTVKLQDTWQPLVQVSKVAKPRPLVIWHGLGDSYNSPGILEFIVRVKNIHPGIFVHSIYLADTLDDDRRATFYGNVNEQVEQVAAQLANITELADGFDAMGFSQGGQFLRAYIERHNVPPIHNLITFGSQHMGISDIPGCRPFDVVCQLARRAAIREVYSEWAQKQLIQAQYFRDPARLDRYLASNNFLASINNERPAERNTSYAAHLAVLNKLVLVLFLQDETVVPKESSWFGAYAAPNASRAEAEGQAGRQDVGATEKTVVPMRLQPLYVEDWIGLRTLDERGAVVLETCDGEHMVLADECWQPLVRRFVGGETAALEDAGADPDSEGGEHLGLVVQA</sequence>
<organism evidence="9 10">
    <name type="scientific">Rhodofomes roseus</name>
    <dbReference type="NCBI Taxonomy" id="34475"/>
    <lineage>
        <taxon>Eukaryota</taxon>
        <taxon>Fungi</taxon>
        <taxon>Dikarya</taxon>
        <taxon>Basidiomycota</taxon>
        <taxon>Agaricomycotina</taxon>
        <taxon>Agaricomycetes</taxon>
        <taxon>Polyporales</taxon>
        <taxon>Rhodofomes</taxon>
    </lineage>
</organism>
<dbReference type="EC" id="3.1.2.22" evidence="1"/>
<reference evidence="9 10" key="1">
    <citation type="journal article" date="2021" name="Environ. Microbiol.">
        <title>Gene family expansions and transcriptome signatures uncover fungal adaptations to wood decay.</title>
        <authorList>
            <person name="Hage H."/>
            <person name="Miyauchi S."/>
            <person name="Viragh M."/>
            <person name="Drula E."/>
            <person name="Min B."/>
            <person name="Chaduli D."/>
            <person name="Navarro D."/>
            <person name="Favel A."/>
            <person name="Norest M."/>
            <person name="Lesage-Meessen L."/>
            <person name="Balint B."/>
            <person name="Merenyi Z."/>
            <person name="de Eugenio L."/>
            <person name="Morin E."/>
            <person name="Martinez A.T."/>
            <person name="Baldrian P."/>
            <person name="Stursova M."/>
            <person name="Martinez M.J."/>
            <person name="Novotny C."/>
            <person name="Magnuson J.K."/>
            <person name="Spatafora J.W."/>
            <person name="Maurice S."/>
            <person name="Pangilinan J."/>
            <person name="Andreopoulos W."/>
            <person name="LaButti K."/>
            <person name="Hundley H."/>
            <person name="Na H."/>
            <person name="Kuo A."/>
            <person name="Barry K."/>
            <person name="Lipzen A."/>
            <person name="Henrissat B."/>
            <person name="Riley R."/>
            <person name="Ahrendt S."/>
            <person name="Nagy L.G."/>
            <person name="Grigoriev I.V."/>
            <person name="Martin F."/>
            <person name="Rosso M.N."/>
        </authorList>
    </citation>
    <scope>NUCLEOTIDE SEQUENCE [LARGE SCALE GENOMIC DNA]</scope>
    <source>
        <strain evidence="9 10">CIRM-BRFM 1785</strain>
    </source>
</reference>
<protein>
    <recommendedName>
        <fullName evidence="2">Palmitoyl-protein thioesterase 1</fullName>
        <ecNumber evidence="1">3.1.2.22</ecNumber>
    </recommendedName>
    <alternativeName>
        <fullName evidence="7">Palmitoyl-protein hydrolase 1</fullName>
    </alternativeName>
</protein>
<dbReference type="RefSeq" id="XP_047774094.1">
    <property type="nucleotide sequence ID" value="XM_047925048.1"/>
</dbReference>
<evidence type="ECO:0000256" key="8">
    <source>
        <dbReference type="SAM" id="SignalP"/>
    </source>
</evidence>
<dbReference type="Proteomes" id="UP000814176">
    <property type="component" value="Unassembled WGS sequence"/>
</dbReference>
<dbReference type="InterPro" id="IPR029058">
    <property type="entry name" value="AB_hydrolase_fold"/>
</dbReference>
<dbReference type="EMBL" id="JADCUA010000029">
    <property type="protein sequence ID" value="KAH9830833.1"/>
    <property type="molecule type" value="Genomic_DNA"/>
</dbReference>
<keyword evidence="6" id="KW-0325">Glycoprotein</keyword>
<accession>A0ABQ8K272</accession>
<evidence type="ECO:0000313" key="10">
    <source>
        <dbReference type="Proteomes" id="UP000814176"/>
    </source>
</evidence>
<keyword evidence="5" id="KW-1015">Disulfide bond</keyword>
<keyword evidence="10" id="KW-1185">Reference proteome</keyword>
<dbReference type="PRINTS" id="PR00414">
    <property type="entry name" value="PPTHIESTRASE"/>
</dbReference>
<gene>
    <name evidence="9" type="ORF">C8Q71DRAFT_784776</name>
</gene>
<dbReference type="PANTHER" id="PTHR11247:SF8">
    <property type="entry name" value="PALMITOYL-PROTEIN THIOESTERASE 1"/>
    <property type="match status" value="1"/>
</dbReference>
<dbReference type="PANTHER" id="PTHR11247">
    <property type="entry name" value="PALMITOYL-PROTEIN THIOESTERASE/DOLICHYLDIPHOSPHATASE 1"/>
    <property type="match status" value="1"/>
</dbReference>